<dbReference type="STRING" id="29655.A0A0K9P8Q6"/>
<feature type="compositionally biased region" description="Polar residues" evidence="9">
    <location>
        <begin position="592"/>
        <end position="604"/>
    </location>
</feature>
<feature type="compositionally biased region" description="Polar residues" evidence="9">
    <location>
        <begin position="663"/>
        <end position="673"/>
    </location>
</feature>
<dbReference type="CDD" id="cd13985">
    <property type="entry name" value="STKc_GAK_like"/>
    <property type="match status" value="1"/>
</dbReference>
<keyword evidence="3" id="KW-0808">Transferase</keyword>
<dbReference type="SUPFAM" id="SSF56112">
    <property type="entry name" value="Protein kinase-like (PK-like)"/>
    <property type="match status" value="1"/>
</dbReference>
<evidence type="ECO:0000313" key="12">
    <source>
        <dbReference type="Proteomes" id="UP000036987"/>
    </source>
</evidence>
<dbReference type="PROSITE" id="PS00108">
    <property type="entry name" value="PROTEIN_KINASE_ST"/>
    <property type="match status" value="1"/>
</dbReference>
<dbReference type="PROSITE" id="PS50011">
    <property type="entry name" value="PROTEIN_KINASE_DOM"/>
    <property type="match status" value="1"/>
</dbReference>
<keyword evidence="6" id="KW-0067">ATP-binding</keyword>
<dbReference type="EMBL" id="LFYR01001035">
    <property type="protein sequence ID" value="KMZ65406.1"/>
    <property type="molecule type" value="Genomic_DNA"/>
</dbReference>
<feature type="region of interest" description="Disordered" evidence="9">
    <location>
        <begin position="592"/>
        <end position="733"/>
    </location>
</feature>
<evidence type="ECO:0000256" key="5">
    <source>
        <dbReference type="ARBA" id="ARBA00022777"/>
    </source>
</evidence>
<feature type="compositionally biased region" description="Polar residues" evidence="9">
    <location>
        <begin position="613"/>
        <end position="633"/>
    </location>
</feature>
<name>A0A0K9P8Q6_ZOSMR</name>
<accession>A0A0K9P8Q6</accession>
<feature type="compositionally biased region" description="Polar residues" evidence="9">
    <location>
        <begin position="416"/>
        <end position="427"/>
    </location>
</feature>
<gene>
    <name evidence="11" type="ORF">ZOSMA_320G00050</name>
</gene>
<evidence type="ECO:0000256" key="6">
    <source>
        <dbReference type="ARBA" id="ARBA00022840"/>
    </source>
</evidence>
<dbReference type="Proteomes" id="UP000036987">
    <property type="component" value="Unassembled WGS sequence"/>
</dbReference>
<dbReference type="GO" id="GO:0005737">
    <property type="term" value="C:cytoplasm"/>
    <property type="evidence" value="ECO:0000318"/>
    <property type="project" value="GO_Central"/>
</dbReference>
<evidence type="ECO:0000256" key="8">
    <source>
        <dbReference type="ARBA" id="ARBA00048679"/>
    </source>
</evidence>
<keyword evidence="2" id="KW-0723">Serine/threonine-protein kinase</keyword>
<feature type="compositionally biased region" description="Polar residues" evidence="9">
    <location>
        <begin position="350"/>
        <end position="368"/>
    </location>
</feature>
<dbReference type="FunFam" id="1.10.510.10:FF:000349">
    <property type="entry name" value="probable serine/threonine-protein kinase DDB_G0280111"/>
    <property type="match status" value="1"/>
</dbReference>
<evidence type="ECO:0000256" key="2">
    <source>
        <dbReference type="ARBA" id="ARBA00022527"/>
    </source>
</evidence>
<evidence type="ECO:0000256" key="1">
    <source>
        <dbReference type="ARBA" id="ARBA00012513"/>
    </source>
</evidence>
<feature type="compositionally biased region" description="Polar residues" evidence="9">
    <location>
        <begin position="387"/>
        <end position="400"/>
    </location>
</feature>
<evidence type="ECO:0000256" key="9">
    <source>
        <dbReference type="SAM" id="MobiDB-lite"/>
    </source>
</evidence>
<feature type="compositionally biased region" description="Polar residues" evidence="9">
    <location>
        <begin position="330"/>
        <end position="339"/>
    </location>
</feature>
<evidence type="ECO:0000256" key="7">
    <source>
        <dbReference type="ARBA" id="ARBA00047899"/>
    </source>
</evidence>
<dbReference type="Gene3D" id="1.10.510.10">
    <property type="entry name" value="Transferase(Phosphotransferase) domain 1"/>
    <property type="match status" value="1"/>
</dbReference>
<dbReference type="SMART" id="SM00220">
    <property type="entry name" value="S_TKc"/>
    <property type="match status" value="1"/>
</dbReference>
<dbReference type="InterPro" id="IPR008271">
    <property type="entry name" value="Ser/Thr_kinase_AS"/>
</dbReference>
<dbReference type="OMA" id="IDMGRTK"/>
<dbReference type="PANTHER" id="PTHR22967">
    <property type="entry name" value="SERINE/THREONINE PROTEIN KINASE"/>
    <property type="match status" value="1"/>
</dbReference>
<dbReference type="AlphaFoldDB" id="A0A0K9P8Q6"/>
<feature type="region of interest" description="Disordered" evidence="9">
    <location>
        <begin position="302"/>
        <end position="369"/>
    </location>
</feature>
<evidence type="ECO:0000259" key="10">
    <source>
        <dbReference type="PROSITE" id="PS50011"/>
    </source>
</evidence>
<dbReference type="OrthoDB" id="248923at2759"/>
<feature type="region of interest" description="Disordered" evidence="9">
    <location>
        <begin position="545"/>
        <end position="576"/>
    </location>
</feature>
<evidence type="ECO:0000256" key="3">
    <source>
        <dbReference type="ARBA" id="ARBA00022679"/>
    </source>
</evidence>
<keyword evidence="12" id="KW-1185">Reference proteome</keyword>
<feature type="compositionally biased region" description="Basic and acidic residues" evidence="9">
    <location>
        <begin position="433"/>
        <end position="455"/>
    </location>
</feature>
<dbReference type="PANTHER" id="PTHR22967:SF57">
    <property type="entry name" value="AUXILIN, ISOFORM A-RELATED"/>
    <property type="match status" value="1"/>
</dbReference>
<organism evidence="11 12">
    <name type="scientific">Zostera marina</name>
    <name type="common">Eelgrass</name>
    <dbReference type="NCBI Taxonomy" id="29655"/>
    <lineage>
        <taxon>Eukaryota</taxon>
        <taxon>Viridiplantae</taxon>
        <taxon>Streptophyta</taxon>
        <taxon>Embryophyta</taxon>
        <taxon>Tracheophyta</taxon>
        <taxon>Spermatophyta</taxon>
        <taxon>Magnoliopsida</taxon>
        <taxon>Liliopsida</taxon>
        <taxon>Zosteraceae</taxon>
        <taxon>Zostera</taxon>
    </lineage>
</organism>
<feature type="compositionally biased region" description="Polar residues" evidence="9">
    <location>
        <begin position="680"/>
        <end position="716"/>
    </location>
</feature>
<feature type="domain" description="Protein kinase" evidence="10">
    <location>
        <begin position="27"/>
        <end position="297"/>
    </location>
</feature>
<keyword evidence="5 11" id="KW-0418">Kinase</keyword>
<comment type="caution">
    <text evidence="11">The sequence shown here is derived from an EMBL/GenBank/DDBJ whole genome shotgun (WGS) entry which is preliminary data.</text>
</comment>
<dbReference type="InterPro" id="IPR000719">
    <property type="entry name" value="Prot_kinase_dom"/>
</dbReference>
<proteinExistence type="predicted"/>
<dbReference type="EC" id="2.7.11.1" evidence="1"/>
<keyword evidence="4" id="KW-0547">Nucleotide-binding</keyword>
<protein>
    <recommendedName>
        <fullName evidence="1">non-specific serine/threonine protein kinase</fullName>
        <ecNumber evidence="1">2.7.11.1</ecNumber>
    </recommendedName>
</protein>
<dbReference type="InterPro" id="IPR011009">
    <property type="entry name" value="Kinase-like_dom_sf"/>
</dbReference>
<reference evidence="12" key="1">
    <citation type="journal article" date="2016" name="Nature">
        <title>The genome of the seagrass Zostera marina reveals angiosperm adaptation to the sea.</title>
        <authorList>
            <person name="Olsen J.L."/>
            <person name="Rouze P."/>
            <person name="Verhelst B."/>
            <person name="Lin Y.-C."/>
            <person name="Bayer T."/>
            <person name="Collen J."/>
            <person name="Dattolo E."/>
            <person name="De Paoli E."/>
            <person name="Dittami S."/>
            <person name="Maumus F."/>
            <person name="Michel G."/>
            <person name="Kersting A."/>
            <person name="Lauritano C."/>
            <person name="Lohaus R."/>
            <person name="Toepel M."/>
            <person name="Tonon T."/>
            <person name="Vanneste K."/>
            <person name="Amirebrahimi M."/>
            <person name="Brakel J."/>
            <person name="Bostroem C."/>
            <person name="Chovatia M."/>
            <person name="Grimwood J."/>
            <person name="Jenkins J.W."/>
            <person name="Jueterbock A."/>
            <person name="Mraz A."/>
            <person name="Stam W.T."/>
            <person name="Tice H."/>
            <person name="Bornberg-Bauer E."/>
            <person name="Green P.J."/>
            <person name="Pearson G.A."/>
            <person name="Procaccini G."/>
            <person name="Duarte C.M."/>
            <person name="Schmutz J."/>
            <person name="Reusch T.B.H."/>
            <person name="Van de Peer Y."/>
        </authorList>
    </citation>
    <scope>NUCLEOTIDE SEQUENCE [LARGE SCALE GENOMIC DNA]</scope>
    <source>
        <strain evidence="12">cv. Finnish</strain>
    </source>
</reference>
<comment type="catalytic activity">
    <reaction evidence="8">
        <text>L-seryl-[protein] + ATP = O-phospho-L-seryl-[protein] + ADP + H(+)</text>
        <dbReference type="Rhea" id="RHEA:17989"/>
        <dbReference type="Rhea" id="RHEA-COMP:9863"/>
        <dbReference type="Rhea" id="RHEA-COMP:11604"/>
        <dbReference type="ChEBI" id="CHEBI:15378"/>
        <dbReference type="ChEBI" id="CHEBI:29999"/>
        <dbReference type="ChEBI" id="CHEBI:30616"/>
        <dbReference type="ChEBI" id="CHEBI:83421"/>
        <dbReference type="ChEBI" id="CHEBI:456216"/>
        <dbReference type="EC" id="2.7.11.1"/>
    </reaction>
</comment>
<dbReference type="GO" id="GO:0004674">
    <property type="term" value="F:protein serine/threonine kinase activity"/>
    <property type="evidence" value="ECO:0000318"/>
    <property type="project" value="GO_Central"/>
</dbReference>
<dbReference type="GO" id="GO:0005524">
    <property type="term" value="F:ATP binding"/>
    <property type="evidence" value="ECO:0007669"/>
    <property type="project" value="UniProtKB-KW"/>
</dbReference>
<evidence type="ECO:0000256" key="4">
    <source>
        <dbReference type="ARBA" id="ARBA00022741"/>
    </source>
</evidence>
<dbReference type="Pfam" id="PF00069">
    <property type="entry name" value="Pkinase"/>
    <property type="match status" value="1"/>
</dbReference>
<evidence type="ECO:0000313" key="11">
    <source>
        <dbReference type="EMBL" id="KMZ65406.1"/>
    </source>
</evidence>
<sequence>MWKLKQFIPKETVGLEGRALDIGKIKVQVRKAIAEGGFSCVYLAVDALQPSKQYALKHMMCSDEESMNLVRKEINVMKILKGHQNIVTLIASDVFDTGRNTEAFVLMEFCDKSLVSILENRGSGYYDEKQILLIFRDICNAVYAMHCQSPPIAHRDLKAENLLLGSDGSWKLCDFGSTSTNHKCFDKPGEMGIEEDNIRKYTTPAYRSPEMWDLYRKEVISEKVDIWALGCLLYRICYFKSAFDGESKLQVLNGNYHIPELPKYSSSIKDMIKDMLQGSPNSRPDITQVWFRVNLLLPVQLQKETPDGPPKTTIPNMQMPPVNARYEGSTKGTPVSSASKSEHARKKSPQYANKEQQHKVSVSSSKTSGDGAPLGMFWATYHEEPISQVTPKPSQQSYVKRTSPPREPHPQKPLNKINSGNPLNKSYDTNEDFEIRFDSDSGSGKTRESHVENSKIRSSLSEKTPTFGNEAFNTFVADFDTTKLSTANGNNNSKSEKELLVEVDKLKEQLKQSNLEKTEINSKYEKLSSICRSQRQEIQELKQKVTKVRQSSPNKDNKRHQITGVSLPPSSQREKIEGSVLELQQEMFANVPLSSNPDQNSWQPFANEPKPLANQSTTKGSRPKSVRTTINRQGSGGPSSTGASTNGTWGFGKESFTAAPIPQGNTSHRYNNSEVKKSETASTKPVISTKPTTSAKPATSIKPTTSVKPATSTKPTASIRPAASTKPAGWAGF</sequence>
<feature type="region of interest" description="Disordered" evidence="9">
    <location>
        <begin position="385"/>
        <end position="463"/>
    </location>
</feature>
<comment type="catalytic activity">
    <reaction evidence="7">
        <text>L-threonyl-[protein] + ATP = O-phospho-L-threonyl-[protein] + ADP + H(+)</text>
        <dbReference type="Rhea" id="RHEA:46608"/>
        <dbReference type="Rhea" id="RHEA-COMP:11060"/>
        <dbReference type="Rhea" id="RHEA-COMP:11605"/>
        <dbReference type="ChEBI" id="CHEBI:15378"/>
        <dbReference type="ChEBI" id="CHEBI:30013"/>
        <dbReference type="ChEBI" id="CHEBI:30616"/>
        <dbReference type="ChEBI" id="CHEBI:61977"/>
        <dbReference type="ChEBI" id="CHEBI:456216"/>
        <dbReference type="EC" id="2.7.11.1"/>
    </reaction>
</comment>